<dbReference type="InterPro" id="IPR027417">
    <property type="entry name" value="P-loop_NTPase"/>
</dbReference>
<evidence type="ECO:0000256" key="1">
    <source>
        <dbReference type="SAM" id="MobiDB-lite"/>
    </source>
</evidence>
<sequence>MRGSVSAREMGEGGIISRRTRKPDKRRIKAMDIVISAALHRSGSTLLQRIVNSRKGNLIWGEHQGVLTDFLEIFKKVRHYSMDYRGERQTYFAGGENPNTWIATITPEREYVERAMVESARAFLDSLYAQYRDTHDRIGFKEVRYGELELKLLRKCYPSAVFLLLVRHPVATWRSLVNCRGWYRDDAAATADRWSRNVSGYLSFAEQDPLAHLIRYEDLVEGNPATLRLVAEAAELSDDRIRDVLGSRIGSTAGARIAEEDLAALLERCREPMRRLGYDVGGEVDGYGFHAGRLA</sequence>
<dbReference type="Gene3D" id="3.40.50.300">
    <property type="entry name" value="P-loop containing nucleotide triphosphate hydrolases"/>
    <property type="match status" value="1"/>
</dbReference>
<dbReference type="EMBL" id="CP041969">
    <property type="protein sequence ID" value="QMV40972.1"/>
    <property type="molecule type" value="Genomic_DNA"/>
</dbReference>
<evidence type="ECO:0000313" key="2">
    <source>
        <dbReference type="EMBL" id="QMV40972.1"/>
    </source>
</evidence>
<evidence type="ECO:0000313" key="3">
    <source>
        <dbReference type="Proteomes" id="UP000515679"/>
    </source>
</evidence>
<proteinExistence type="predicted"/>
<accession>A0A7G5BVI8</accession>
<organism evidence="2 3">
    <name type="scientific">Cohnella cholangitidis</name>
    <dbReference type="NCBI Taxonomy" id="2598458"/>
    <lineage>
        <taxon>Bacteria</taxon>
        <taxon>Bacillati</taxon>
        <taxon>Bacillota</taxon>
        <taxon>Bacilli</taxon>
        <taxon>Bacillales</taxon>
        <taxon>Paenibacillaceae</taxon>
        <taxon>Cohnella</taxon>
    </lineage>
</organism>
<feature type="region of interest" description="Disordered" evidence="1">
    <location>
        <begin position="1"/>
        <end position="21"/>
    </location>
</feature>
<name>A0A7G5BVI8_9BACL</name>
<dbReference type="AlphaFoldDB" id="A0A7G5BVI8"/>
<dbReference type="SUPFAM" id="SSF52540">
    <property type="entry name" value="P-loop containing nucleoside triphosphate hydrolases"/>
    <property type="match status" value="1"/>
</dbReference>
<dbReference type="Proteomes" id="UP000515679">
    <property type="component" value="Chromosome"/>
</dbReference>
<keyword evidence="3" id="KW-1185">Reference proteome</keyword>
<reference evidence="2 3" key="1">
    <citation type="submission" date="2019-07" db="EMBL/GenBank/DDBJ databases">
        <authorList>
            <person name="Kim J.K."/>
            <person name="Cheong H.-M."/>
            <person name="Choi Y."/>
            <person name="Hwang K.J."/>
            <person name="Lee S."/>
            <person name="Choi C."/>
        </authorList>
    </citation>
    <scope>NUCLEOTIDE SEQUENCE [LARGE SCALE GENOMIC DNA]</scope>
    <source>
        <strain evidence="2 3">KS 22</strain>
    </source>
</reference>
<dbReference type="KEGG" id="cchl:FPL14_06930"/>
<gene>
    <name evidence="2" type="ORF">FPL14_06930</name>
</gene>
<dbReference type="Pfam" id="PF13469">
    <property type="entry name" value="Sulfotransfer_3"/>
    <property type="match status" value="1"/>
</dbReference>
<keyword evidence="2" id="KW-0808">Transferase</keyword>
<dbReference type="GO" id="GO:0016740">
    <property type="term" value="F:transferase activity"/>
    <property type="evidence" value="ECO:0007669"/>
    <property type="project" value="UniProtKB-KW"/>
</dbReference>
<protein>
    <submittedName>
        <fullName evidence="2">Sulfotransferase</fullName>
    </submittedName>
</protein>